<evidence type="ECO:0000313" key="3">
    <source>
        <dbReference type="Proteomes" id="UP000813444"/>
    </source>
</evidence>
<protein>
    <recommendedName>
        <fullName evidence="4">Secreted protein</fullName>
    </recommendedName>
</protein>
<reference evidence="2" key="1">
    <citation type="journal article" date="2021" name="Nat. Commun.">
        <title>Genetic determinants of endophytism in the Arabidopsis root mycobiome.</title>
        <authorList>
            <person name="Mesny F."/>
            <person name="Miyauchi S."/>
            <person name="Thiergart T."/>
            <person name="Pickel B."/>
            <person name="Atanasova L."/>
            <person name="Karlsson M."/>
            <person name="Huettel B."/>
            <person name="Barry K.W."/>
            <person name="Haridas S."/>
            <person name="Chen C."/>
            <person name="Bauer D."/>
            <person name="Andreopoulos W."/>
            <person name="Pangilinan J."/>
            <person name="LaButti K."/>
            <person name="Riley R."/>
            <person name="Lipzen A."/>
            <person name="Clum A."/>
            <person name="Drula E."/>
            <person name="Henrissat B."/>
            <person name="Kohler A."/>
            <person name="Grigoriev I.V."/>
            <person name="Martin F.M."/>
            <person name="Hacquard S."/>
        </authorList>
    </citation>
    <scope>NUCLEOTIDE SEQUENCE</scope>
    <source>
        <strain evidence="2">MPI-CAGE-CH-0235</strain>
    </source>
</reference>
<gene>
    <name evidence="2" type="ORF">B0I35DRAFT_250268</name>
</gene>
<evidence type="ECO:0000256" key="1">
    <source>
        <dbReference type="SAM" id="SignalP"/>
    </source>
</evidence>
<sequence length="81" mass="9129">MITILATNLLFSFLHHFTLLKVAISSLSHLTEYSAKSRHHFRPCLEALRNSAGALHSSLGLVRHSRQPQTAHLNDETIITR</sequence>
<organism evidence="2 3">
    <name type="scientific">Stachybotrys elegans</name>
    <dbReference type="NCBI Taxonomy" id="80388"/>
    <lineage>
        <taxon>Eukaryota</taxon>
        <taxon>Fungi</taxon>
        <taxon>Dikarya</taxon>
        <taxon>Ascomycota</taxon>
        <taxon>Pezizomycotina</taxon>
        <taxon>Sordariomycetes</taxon>
        <taxon>Hypocreomycetidae</taxon>
        <taxon>Hypocreales</taxon>
        <taxon>Stachybotryaceae</taxon>
        <taxon>Stachybotrys</taxon>
    </lineage>
</organism>
<feature type="signal peptide" evidence="1">
    <location>
        <begin position="1"/>
        <end position="25"/>
    </location>
</feature>
<comment type="caution">
    <text evidence="2">The sequence shown here is derived from an EMBL/GenBank/DDBJ whole genome shotgun (WGS) entry which is preliminary data.</text>
</comment>
<dbReference type="AlphaFoldDB" id="A0A8K0WS48"/>
<accession>A0A8K0WS48</accession>
<dbReference type="EMBL" id="JAGPNK010000007">
    <property type="protein sequence ID" value="KAH7318715.1"/>
    <property type="molecule type" value="Genomic_DNA"/>
</dbReference>
<feature type="chain" id="PRO_5035424555" description="Secreted protein" evidence="1">
    <location>
        <begin position="26"/>
        <end position="81"/>
    </location>
</feature>
<keyword evidence="3" id="KW-1185">Reference proteome</keyword>
<proteinExistence type="predicted"/>
<dbReference type="Proteomes" id="UP000813444">
    <property type="component" value="Unassembled WGS sequence"/>
</dbReference>
<evidence type="ECO:0000313" key="2">
    <source>
        <dbReference type="EMBL" id="KAH7318715.1"/>
    </source>
</evidence>
<name>A0A8K0WS48_9HYPO</name>
<keyword evidence="1" id="KW-0732">Signal</keyword>
<evidence type="ECO:0008006" key="4">
    <source>
        <dbReference type="Google" id="ProtNLM"/>
    </source>
</evidence>